<evidence type="ECO:0000313" key="2">
    <source>
        <dbReference type="Proteomes" id="UP000028045"/>
    </source>
</evidence>
<dbReference type="EMBL" id="KL648736">
    <property type="protein sequence ID" value="KEY64497.1"/>
    <property type="molecule type" value="Genomic_DNA"/>
</dbReference>
<dbReference type="AlphaFoldDB" id="A0A084AGR8"/>
<reference evidence="1 2" key="1">
    <citation type="journal article" date="2014" name="BMC Genomics">
        <title>Comparative genome sequencing reveals chemotype-specific gene clusters in the toxigenic black mold Stachybotrys.</title>
        <authorList>
            <person name="Semeiks J."/>
            <person name="Borek D."/>
            <person name="Otwinowski Z."/>
            <person name="Grishin N.V."/>
        </authorList>
    </citation>
    <scope>NUCLEOTIDE SEQUENCE [LARGE SCALE GENOMIC DNA]</scope>
    <source>
        <strain evidence="2">CBS 109288 / IBT 7711</strain>
    </source>
</reference>
<accession>A0A084AGR8</accession>
<name>A0A084AGR8_STACB</name>
<sequence length="125" mass="12983">MEGTRPNLPQGTSDVRSLLCDVGGACPDEARAEDEASMLHKGGGGDGRRVKVHELPGRASRGVECFMSMFRDACETGLVSDRGKAGGGRAGAYASVCLSGRRALYASSYNAKVKLVVSTAMAGNE</sequence>
<protein>
    <submittedName>
        <fullName evidence="1">Uncharacterized protein</fullName>
    </submittedName>
</protein>
<dbReference type="HOGENOM" id="CLU_1994090_0_0_1"/>
<keyword evidence="2" id="KW-1185">Reference proteome</keyword>
<evidence type="ECO:0000313" key="1">
    <source>
        <dbReference type="EMBL" id="KEY64497.1"/>
    </source>
</evidence>
<gene>
    <name evidence="1" type="ORF">S7711_11132</name>
</gene>
<proteinExistence type="predicted"/>
<organism evidence="1 2">
    <name type="scientific">Stachybotrys chartarum (strain CBS 109288 / IBT 7711)</name>
    <name type="common">Toxic black mold</name>
    <name type="synonym">Stilbospora chartarum</name>
    <dbReference type="NCBI Taxonomy" id="1280523"/>
    <lineage>
        <taxon>Eukaryota</taxon>
        <taxon>Fungi</taxon>
        <taxon>Dikarya</taxon>
        <taxon>Ascomycota</taxon>
        <taxon>Pezizomycotina</taxon>
        <taxon>Sordariomycetes</taxon>
        <taxon>Hypocreomycetidae</taxon>
        <taxon>Hypocreales</taxon>
        <taxon>Stachybotryaceae</taxon>
        <taxon>Stachybotrys</taxon>
    </lineage>
</organism>
<dbReference type="Proteomes" id="UP000028045">
    <property type="component" value="Unassembled WGS sequence"/>
</dbReference>